<evidence type="ECO:0000256" key="6">
    <source>
        <dbReference type="SAM" id="Phobius"/>
    </source>
</evidence>
<evidence type="ECO:0000256" key="3">
    <source>
        <dbReference type="ARBA" id="ARBA00022989"/>
    </source>
</evidence>
<dbReference type="GO" id="GO:0005385">
    <property type="term" value="F:zinc ion transmembrane transporter activity"/>
    <property type="evidence" value="ECO:0007669"/>
    <property type="project" value="TreeGrafter"/>
</dbReference>
<name>X6M512_RETFI</name>
<evidence type="ECO:0000256" key="1">
    <source>
        <dbReference type="ARBA" id="ARBA00004141"/>
    </source>
</evidence>
<feature type="non-terminal residue" evidence="7">
    <location>
        <position position="1"/>
    </location>
</feature>
<feature type="transmembrane region" description="Helical" evidence="6">
    <location>
        <begin position="193"/>
        <end position="220"/>
    </location>
</feature>
<feature type="transmembrane region" description="Helical" evidence="6">
    <location>
        <begin position="241"/>
        <end position="261"/>
    </location>
</feature>
<keyword evidence="3 6" id="KW-1133">Transmembrane helix</keyword>
<dbReference type="PANTHER" id="PTHR11040">
    <property type="entry name" value="ZINC/IRON TRANSPORTER"/>
    <property type="match status" value="1"/>
</dbReference>
<dbReference type="AlphaFoldDB" id="X6M512"/>
<dbReference type="Proteomes" id="UP000023152">
    <property type="component" value="Unassembled WGS sequence"/>
</dbReference>
<accession>X6M512</accession>
<comment type="caution">
    <text evidence="7">The sequence shown here is derived from an EMBL/GenBank/DDBJ whole genome shotgun (WGS) entry which is preliminary data.</text>
</comment>
<reference evidence="7 8" key="1">
    <citation type="journal article" date="2013" name="Curr. Biol.">
        <title>The Genome of the Foraminiferan Reticulomyxa filosa.</title>
        <authorList>
            <person name="Glockner G."/>
            <person name="Hulsmann N."/>
            <person name="Schleicher M."/>
            <person name="Noegel A.A."/>
            <person name="Eichinger L."/>
            <person name="Gallinger C."/>
            <person name="Pawlowski J."/>
            <person name="Sierra R."/>
            <person name="Euteneuer U."/>
            <person name="Pillet L."/>
            <person name="Moustafa A."/>
            <person name="Platzer M."/>
            <person name="Groth M."/>
            <person name="Szafranski K."/>
            <person name="Schliwa M."/>
        </authorList>
    </citation>
    <scope>NUCLEOTIDE SEQUENCE [LARGE SCALE GENOMIC DNA]</scope>
</reference>
<dbReference type="InterPro" id="IPR003689">
    <property type="entry name" value="ZIP"/>
</dbReference>
<protein>
    <submittedName>
        <fullName evidence="7">Zinc permease family</fullName>
    </submittedName>
</protein>
<dbReference type="PANTHER" id="PTHR11040:SF140">
    <property type="entry name" value="ZRT (ZRT), IRT- (IRT-) LIKE PROTEIN TRANSPORTER"/>
    <property type="match status" value="1"/>
</dbReference>
<feature type="region of interest" description="Disordered" evidence="5">
    <location>
        <begin position="1"/>
        <end position="87"/>
    </location>
</feature>
<feature type="transmembrane region" description="Helical" evidence="6">
    <location>
        <begin position="134"/>
        <end position="157"/>
    </location>
</feature>
<feature type="transmembrane region" description="Helical" evidence="6">
    <location>
        <begin position="169"/>
        <end position="187"/>
    </location>
</feature>
<dbReference type="EMBL" id="ASPP01024890">
    <property type="protein sequence ID" value="ETO08552.1"/>
    <property type="molecule type" value="Genomic_DNA"/>
</dbReference>
<keyword evidence="8" id="KW-1185">Reference proteome</keyword>
<dbReference type="OrthoDB" id="448280at2759"/>
<evidence type="ECO:0000256" key="5">
    <source>
        <dbReference type="SAM" id="MobiDB-lite"/>
    </source>
</evidence>
<keyword evidence="2 6" id="KW-0812">Transmembrane</keyword>
<gene>
    <name evidence="7" type="ORF">RFI_28835</name>
</gene>
<dbReference type="OMA" id="ICAHHYL"/>
<evidence type="ECO:0000313" key="7">
    <source>
        <dbReference type="EMBL" id="ETO08552.1"/>
    </source>
</evidence>
<evidence type="ECO:0000256" key="4">
    <source>
        <dbReference type="ARBA" id="ARBA00023136"/>
    </source>
</evidence>
<feature type="transmembrane region" description="Helical" evidence="6">
    <location>
        <begin position="94"/>
        <end position="114"/>
    </location>
</feature>
<feature type="compositionally biased region" description="Basic residues" evidence="5">
    <location>
        <begin position="25"/>
        <end position="38"/>
    </location>
</feature>
<comment type="subcellular location">
    <subcellularLocation>
        <location evidence="1">Membrane</location>
        <topology evidence="1">Multi-pass membrane protein</topology>
    </subcellularLocation>
</comment>
<sequence length="262" mass="28432">TTNEATTNETPTNEAEVTEAATAAKKSHSHFHHKHAHAVKSVSDASPTEEHAHHHGHGHAHGDHGHGHNHDHNHKPSHDQGADHHHDHDHGIEVLEILQTSSSFVSAMILLLGLSLHNFLESLSLGASNEYKTLVAISAAICAHHYLASFSLGCAVLKAKKSLRFTWGLALVYGLTEPIGIGIGMAVKSVSESWVSAMLVCFAAGTFLFVSIVEVMVPAFEKEHTHLESPKYSPKEEIKHELTKIACVFYGFGLMSLLAVWA</sequence>
<proteinExistence type="predicted"/>
<organism evidence="7 8">
    <name type="scientific">Reticulomyxa filosa</name>
    <dbReference type="NCBI Taxonomy" id="46433"/>
    <lineage>
        <taxon>Eukaryota</taxon>
        <taxon>Sar</taxon>
        <taxon>Rhizaria</taxon>
        <taxon>Retaria</taxon>
        <taxon>Foraminifera</taxon>
        <taxon>Monothalamids</taxon>
        <taxon>Reticulomyxidae</taxon>
        <taxon>Reticulomyxa</taxon>
    </lineage>
</organism>
<feature type="compositionally biased region" description="Low complexity" evidence="5">
    <location>
        <begin position="1"/>
        <end position="24"/>
    </location>
</feature>
<feature type="compositionally biased region" description="Basic and acidic residues" evidence="5">
    <location>
        <begin position="60"/>
        <end position="87"/>
    </location>
</feature>
<evidence type="ECO:0000256" key="2">
    <source>
        <dbReference type="ARBA" id="ARBA00022692"/>
    </source>
</evidence>
<dbReference type="Pfam" id="PF02535">
    <property type="entry name" value="Zip"/>
    <property type="match status" value="1"/>
</dbReference>
<dbReference type="GO" id="GO:0005886">
    <property type="term" value="C:plasma membrane"/>
    <property type="evidence" value="ECO:0007669"/>
    <property type="project" value="TreeGrafter"/>
</dbReference>
<evidence type="ECO:0000313" key="8">
    <source>
        <dbReference type="Proteomes" id="UP000023152"/>
    </source>
</evidence>
<keyword evidence="4 6" id="KW-0472">Membrane</keyword>